<evidence type="ECO:0000256" key="1">
    <source>
        <dbReference type="SAM" id="MobiDB-lite"/>
    </source>
</evidence>
<evidence type="ECO:0000313" key="3">
    <source>
        <dbReference type="Proteomes" id="UP001498398"/>
    </source>
</evidence>
<comment type="caution">
    <text evidence="2">The sequence shown here is derived from an EMBL/GenBank/DDBJ whole genome shotgun (WGS) entry which is preliminary data.</text>
</comment>
<evidence type="ECO:0000313" key="2">
    <source>
        <dbReference type="EMBL" id="KAK7457831.1"/>
    </source>
</evidence>
<feature type="compositionally biased region" description="Low complexity" evidence="1">
    <location>
        <begin position="21"/>
        <end position="35"/>
    </location>
</feature>
<gene>
    <name evidence="2" type="ORF">VKT23_010175</name>
</gene>
<reference evidence="2 3" key="1">
    <citation type="submission" date="2024-01" db="EMBL/GenBank/DDBJ databases">
        <title>A draft genome for the cacao thread blight pathogen Marasmiellus scandens.</title>
        <authorList>
            <person name="Baruah I.K."/>
            <person name="Leung J."/>
            <person name="Bukari Y."/>
            <person name="Amoako-Attah I."/>
            <person name="Meinhardt L.W."/>
            <person name="Bailey B.A."/>
            <person name="Cohen S.P."/>
        </authorList>
    </citation>
    <scope>NUCLEOTIDE SEQUENCE [LARGE SCALE GENOMIC DNA]</scope>
    <source>
        <strain evidence="2 3">GH-19</strain>
    </source>
</reference>
<accession>A0ABR1JC87</accession>
<dbReference type="EMBL" id="JBANRG010000019">
    <property type="protein sequence ID" value="KAK7457831.1"/>
    <property type="molecule type" value="Genomic_DNA"/>
</dbReference>
<name>A0ABR1JC87_9AGAR</name>
<feature type="compositionally biased region" description="Polar residues" evidence="1">
    <location>
        <begin position="1"/>
        <end position="20"/>
    </location>
</feature>
<organism evidence="2 3">
    <name type="scientific">Marasmiellus scandens</name>
    <dbReference type="NCBI Taxonomy" id="2682957"/>
    <lineage>
        <taxon>Eukaryota</taxon>
        <taxon>Fungi</taxon>
        <taxon>Dikarya</taxon>
        <taxon>Basidiomycota</taxon>
        <taxon>Agaricomycotina</taxon>
        <taxon>Agaricomycetes</taxon>
        <taxon>Agaricomycetidae</taxon>
        <taxon>Agaricales</taxon>
        <taxon>Marasmiineae</taxon>
        <taxon>Omphalotaceae</taxon>
        <taxon>Marasmiellus</taxon>
    </lineage>
</organism>
<proteinExistence type="predicted"/>
<keyword evidence="3" id="KW-1185">Reference proteome</keyword>
<dbReference type="Proteomes" id="UP001498398">
    <property type="component" value="Unassembled WGS sequence"/>
</dbReference>
<sequence length="67" mass="6984">MTMSKTDSPSKYSSHQSLNCSASTPTTPTSAPSTADDGDEEVTGDPMFCLHHSATPVHCEGPSSPRS</sequence>
<feature type="region of interest" description="Disordered" evidence="1">
    <location>
        <begin position="1"/>
        <end position="67"/>
    </location>
</feature>
<protein>
    <submittedName>
        <fullName evidence="2">Uncharacterized protein</fullName>
    </submittedName>
</protein>